<feature type="signal peptide" evidence="21">
    <location>
        <begin position="1"/>
        <end position="20"/>
    </location>
</feature>
<keyword evidence="12" id="KW-0256">Endoplasmic reticulum</keyword>
<dbReference type="SUPFAM" id="SSF53187">
    <property type="entry name" value="Zn-dependent exopeptidases"/>
    <property type="match status" value="1"/>
</dbReference>
<evidence type="ECO:0000256" key="8">
    <source>
        <dbReference type="ARBA" id="ARBA00022670"/>
    </source>
</evidence>
<comment type="subunit">
    <text evidence="19">Homodimer. The monomeric form is inactive while the homodimer is active.</text>
</comment>
<comment type="subcellular location">
    <subcellularLocation>
        <location evidence="1">Endoplasmic reticulum</location>
    </subcellularLocation>
    <subcellularLocation>
        <location evidence="3">Golgi apparatus</location>
    </subcellularLocation>
    <subcellularLocation>
        <location evidence="2">Lysosome</location>
    </subcellularLocation>
    <subcellularLocation>
        <location evidence="4">Secreted</location>
    </subcellularLocation>
</comment>
<name>A0ABX0U8L5_9SPHN</name>
<evidence type="ECO:0000256" key="2">
    <source>
        <dbReference type="ARBA" id="ARBA00004371"/>
    </source>
</evidence>
<evidence type="ECO:0000256" key="18">
    <source>
        <dbReference type="ARBA" id="ARBA00023228"/>
    </source>
</evidence>
<evidence type="ECO:0000256" key="15">
    <source>
        <dbReference type="ARBA" id="ARBA00023049"/>
    </source>
</evidence>
<dbReference type="Proteomes" id="UP000788153">
    <property type="component" value="Unassembled WGS sequence"/>
</dbReference>
<keyword evidence="17" id="KW-0325">Glycoprotein</keyword>
<evidence type="ECO:0000256" key="20">
    <source>
        <dbReference type="ARBA" id="ARBA00033328"/>
    </source>
</evidence>
<dbReference type="PANTHER" id="PTHR12053">
    <property type="entry name" value="PROTEASE FAMILY M28 PLASMA GLUTAMATE CARBOXYPEPTIDASE-RELATED"/>
    <property type="match status" value="1"/>
</dbReference>
<keyword evidence="7" id="KW-0121">Carboxypeptidase</keyword>
<evidence type="ECO:0000256" key="6">
    <source>
        <dbReference type="ARBA" id="ARBA00022525"/>
    </source>
</evidence>
<keyword evidence="24" id="KW-1185">Reference proteome</keyword>
<organism evidence="23 24">
    <name type="scientific">Sphingomonas japonica</name>
    <dbReference type="NCBI Taxonomy" id="511662"/>
    <lineage>
        <taxon>Bacteria</taxon>
        <taxon>Pseudomonadati</taxon>
        <taxon>Pseudomonadota</taxon>
        <taxon>Alphaproteobacteria</taxon>
        <taxon>Sphingomonadales</taxon>
        <taxon>Sphingomonadaceae</taxon>
        <taxon>Sphingomonas</taxon>
    </lineage>
</organism>
<reference evidence="23 24" key="1">
    <citation type="submission" date="2020-03" db="EMBL/GenBank/DDBJ databases">
        <title>Genomic Encyclopedia of Type Strains, Phase IV (KMG-IV): sequencing the most valuable type-strain genomes for metagenomic binning, comparative biology and taxonomic classification.</title>
        <authorList>
            <person name="Goeker M."/>
        </authorList>
    </citation>
    <scope>NUCLEOTIDE SEQUENCE [LARGE SCALE GENOMIC DNA]</scope>
    <source>
        <strain evidence="23 24">DSM 22753</strain>
    </source>
</reference>
<protein>
    <recommendedName>
        <fullName evidence="5">Carboxypeptidase Q</fullName>
    </recommendedName>
    <alternativeName>
        <fullName evidence="20">Plasma glutamate carboxypeptidase</fullName>
    </alternativeName>
</protein>
<keyword evidence="10 21" id="KW-0732">Signal</keyword>
<dbReference type="InterPro" id="IPR007484">
    <property type="entry name" value="Peptidase_M28"/>
</dbReference>
<proteinExistence type="predicted"/>
<evidence type="ECO:0000259" key="22">
    <source>
        <dbReference type="Pfam" id="PF04389"/>
    </source>
</evidence>
<evidence type="ECO:0000256" key="12">
    <source>
        <dbReference type="ARBA" id="ARBA00022824"/>
    </source>
</evidence>
<evidence type="ECO:0000313" key="24">
    <source>
        <dbReference type="Proteomes" id="UP000788153"/>
    </source>
</evidence>
<keyword evidence="11" id="KW-0378">Hydrolase</keyword>
<evidence type="ECO:0000256" key="10">
    <source>
        <dbReference type="ARBA" id="ARBA00022729"/>
    </source>
</evidence>
<keyword evidence="6" id="KW-0964">Secreted</keyword>
<evidence type="ECO:0000256" key="4">
    <source>
        <dbReference type="ARBA" id="ARBA00004613"/>
    </source>
</evidence>
<evidence type="ECO:0000256" key="21">
    <source>
        <dbReference type="SAM" id="SignalP"/>
    </source>
</evidence>
<dbReference type="Pfam" id="PF04389">
    <property type="entry name" value="Peptidase_M28"/>
    <property type="match status" value="1"/>
</dbReference>
<evidence type="ECO:0000256" key="7">
    <source>
        <dbReference type="ARBA" id="ARBA00022645"/>
    </source>
</evidence>
<dbReference type="Gene3D" id="3.50.30.30">
    <property type="match status" value="1"/>
</dbReference>
<keyword evidence="8" id="KW-0645">Protease</keyword>
<keyword evidence="9" id="KW-0479">Metal-binding</keyword>
<keyword evidence="16" id="KW-0865">Zymogen</keyword>
<dbReference type="InterPro" id="IPR039866">
    <property type="entry name" value="CPQ"/>
</dbReference>
<dbReference type="RefSeq" id="WP_140047601.1">
    <property type="nucleotide sequence ID" value="NZ_BAAAEV010000001.1"/>
</dbReference>
<evidence type="ECO:0000313" key="23">
    <source>
        <dbReference type="EMBL" id="NIJ25142.1"/>
    </source>
</evidence>
<evidence type="ECO:0000256" key="16">
    <source>
        <dbReference type="ARBA" id="ARBA00023145"/>
    </source>
</evidence>
<evidence type="ECO:0000256" key="19">
    <source>
        <dbReference type="ARBA" id="ARBA00025833"/>
    </source>
</evidence>
<evidence type="ECO:0000256" key="14">
    <source>
        <dbReference type="ARBA" id="ARBA00023034"/>
    </source>
</evidence>
<evidence type="ECO:0000256" key="9">
    <source>
        <dbReference type="ARBA" id="ARBA00022723"/>
    </source>
</evidence>
<gene>
    <name evidence="23" type="ORF">FHT01_002684</name>
</gene>
<dbReference type="EMBL" id="JAASQP010000001">
    <property type="protein sequence ID" value="NIJ25142.1"/>
    <property type="molecule type" value="Genomic_DNA"/>
</dbReference>
<keyword evidence="15" id="KW-0482">Metalloprotease</keyword>
<dbReference type="Gene3D" id="3.40.630.10">
    <property type="entry name" value="Zn peptidases"/>
    <property type="match status" value="1"/>
</dbReference>
<evidence type="ECO:0000256" key="3">
    <source>
        <dbReference type="ARBA" id="ARBA00004555"/>
    </source>
</evidence>
<keyword evidence="13" id="KW-0862">Zinc</keyword>
<keyword evidence="14" id="KW-0333">Golgi apparatus</keyword>
<evidence type="ECO:0000256" key="13">
    <source>
        <dbReference type="ARBA" id="ARBA00022833"/>
    </source>
</evidence>
<evidence type="ECO:0000256" key="5">
    <source>
        <dbReference type="ARBA" id="ARBA00014116"/>
    </source>
</evidence>
<evidence type="ECO:0000256" key="1">
    <source>
        <dbReference type="ARBA" id="ARBA00004240"/>
    </source>
</evidence>
<dbReference type="PANTHER" id="PTHR12053:SF3">
    <property type="entry name" value="CARBOXYPEPTIDASE Q"/>
    <property type="match status" value="1"/>
</dbReference>
<sequence length="457" mass="47925">MIRILLAASAALAFGTPLSAQDMNAVAALRDAALSDTLAYEITEGITTEVGPRLAGTEAEQRARDWSVARLTALGFQNVRDEPFPLKTWVRGEERAAIVSPFPQPLVLTALGNSGATPPRGIEGEIVYFPTIADLQAAPAASLKGKIAFVSHAMTATQDGSQYTTYGVVRRIGPNVAAEKGAAAILIRSIGTDYHRNPHAGGTNFEDGVRPIPAAALALPDAEQLERVLRRGKPVRVKLVLTPKQIGARTSGNVIAEVPGSEPAAGIVLVACHLDSWDLGTGAFDDAAGCGIVAAAAKRIMDAGQPRRTIRVLFAGSEEVGVFGGKAYFEAHRRDPHVLAAESDFGADRIWRVDFNLPAAAKPVGDRIATALLPLGIGRGTAIAGGGADVSAVIASGVAGIDLQQHGTRYFDYHHTPDDTLDKIDPVQMRQNVAAWTAMLAIAANAPEEIGAVPARN</sequence>
<feature type="chain" id="PRO_5045146014" description="Carboxypeptidase Q" evidence="21">
    <location>
        <begin position="21"/>
        <end position="457"/>
    </location>
</feature>
<comment type="caution">
    <text evidence="23">The sequence shown here is derived from an EMBL/GenBank/DDBJ whole genome shotgun (WGS) entry which is preliminary data.</text>
</comment>
<keyword evidence="18" id="KW-0458">Lysosome</keyword>
<feature type="domain" description="Peptidase M28" evidence="22">
    <location>
        <begin position="253"/>
        <end position="436"/>
    </location>
</feature>
<evidence type="ECO:0000256" key="11">
    <source>
        <dbReference type="ARBA" id="ARBA00022801"/>
    </source>
</evidence>
<evidence type="ECO:0000256" key="17">
    <source>
        <dbReference type="ARBA" id="ARBA00023180"/>
    </source>
</evidence>
<accession>A0ABX0U8L5</accession>